<organism evidence="2 3">
    <name type="scientific">Nitzschia inconspicua</name>
    <dbReference type="NCBI Taxonomy" id="303405"/>
    <lineage>
        <taxon>Eukaryota</taxon>
        <taxon>Sar</taxon>
        <taxon>Stramenopiles</taxon>
        <taxon>Ochrophyta</taxon>
        <taxon>Bacillariophyta</taxon>
        <taxon>Bacillariophyceae</taxon>
        <taxon>Bacillariophycidae</taxon>
        <taxon>Bacillariales</taxon>
        <taxon>Bacillariaceae</taxon>
        <taxon>Nitzschia</taxon>
    </lineage>
</organism>
<comment type="caution">
    <text evidence="2">The sequence shown here is derived from an EMBL/GenBank/DDBJ whole genome shotgun (WGS) entry which is preliminary data.</text>
</comment>
<protein>
    <submittedName>
        <fullName evidence="2">Cyclopropane-fatty-acyl-phospholipid synthase</fullName>
    </submittedName>
</protein>
<dbReference type="AlphaFoldDB" id="A0A9K3LV46"/>
<evidence type="ECO:0000259" key="1">
    <source>
        <dbReference type="Pfam" id="PF01593"/>
    </source>
</evidence>
<name>A0A9K3LV46_9STRA</name>
<dbReference type="Pfam" id="PF01593">
    <property type="entry name" value="Amino_oxidase"/>
    <property type="match status" value="1"/>
</dbReference>
<dbReference type="OrthoDB" id="412182at2759"/>
<dbReference type="PANTHER" id="PTHR43667:SF2">
    <property type="entry name" value="FATTY ACID C-METHYL TRANSFERASE"/>
    <property type="match status" value="1"/>
</dbReference>
<evidence type="ECO:0000313" key="3">
    <source>
        <dbReference type="Proteomes" id="UP000693970"/>
    </source>
</evidence>
<dbReference type="PANTHER" id="PTHR43667">
    <property type="entry name" value="CYCLOPROPANE-FATTY-ACYL-PHOSPHOLIPID SYNTHASE"/>
    <property type="match status" value="1"/>
</dbReference>
<keyword evidence="3" id="KW-1185">Reference proteome</keyword>
<dbReference type="InterPro" id="IPR050723">
    <property type="entry name" value="CFA/CMAS"/>
</dbReference>
<evidence type="ECO:0000313" key="2">
    <source>
        <dbReference type="EMBL" id="KAG7368559.1"/>
    </source>
</evidence>
<dbReference type="CDD" id="cd02440">
    <property type="entry name" value="AdoMet_MTases"/>
    <property type="match status" value="1"/>
</dbReference>
<dbReference type="Pfam" id="PF02353">
    <property type="entry name" value="CMAS"/>
    <property type="match status" value="1"/>
</dbReference>
<reference evidence="2" key="2">
    <citation type="submission" date="2021-04" db="EMBL/GenBank/DDBJ databases">
        <authorList>
            <person name="Podell S."/>
        </authorList>
    </citation>
    <scope>NUCLEOTIDE SEQUENCE</scope>
    <source>
        <strain evidence="2">Hildebrandi</strain>
    </source>
</reference>
<gene>
    <name evidence="2" type="ORF">IV203_031302</name>
</gene>
<dbReference type="Proteomes" id="UP000693970">
    <property type="component" value="Unassembled WGS sequence"/>
</dbReference>
<proteinExistence type="predicted"/>
<reference evidence="2" key="1">
    <citation type="journal article" date="2021" name="Sci. Rep.">
        <title>Diploid genomic architecture of Nitzschia inconspicua, an elite biomass production diatom.</title>
        <authorList>
            <person name="Oliver A."/>
            <person name="Podell S."/>
            <person name="Pinowska A."/>
            <person name="Traller J.C."/>
            <person name="Smith S.R."/>
            <person name="McClure R."/>
            <person name="Beliaev A."/>
            <person name="Bohutskyi P."/>
            <person name="Hill E.A."/>
            <person name="Rabines A."/>
            <person name="Zheng H."/>
            <person name="Allen L.Z."/>
            <person name="Kuo A."/>
            <person name="Grigoriev I.V."/>
            <person name="Allen A.E."/>
            <person name="Hazlebeck D."/>
            <person name="Allen E.E."/>
        </authorList>
    </citation>
    <scope>NUCLEOTIDE SEQUENCE</scope>
    <source>
        <strain evidence="2">Hildebrandi</strain>
    </source>
</reference>
<dbReference type="EMBL" id="JAGRRH010000006">
    <property type="protein sequence ID" value="KAG7368559.1"/>
    <property type="molecule type" value="Genomic_DNA"/>
</dbReference>
<feature type="domain" description="Amine oxidase" evidence="1">
    <location>
        <begin position="33"/>
        <end position="309"/>
    </location>
</feature>
<sequence length="1058" mass="118229">MCKGEVPPASNGTSVSFNGTATPRRVAIVGGGVAGLSAAWHLAENCPDIEVELFEAEDRLGGHAYTVPVNNLDGTGKTNVDIGFMVFNESNYPNIVNWFEQLGVPSENTDMSLSVSLDKGDTIEWNSDGINGLLARRGQAADPQFYAMLYDMHRFNKEAVQLLLLADDDPRKAVTTGQYLRAHGYSQAFGMYYLLPMMAALWSASMKDVLAFPAVQLISFLCNHKMLQLLDRPQWKTVSGRSQTYTNKLKHVLGSRAHLSTPIASMSRKYDDSLGRASPTYELFTKDAVSVGTFDEVIFACHTDTTTRILKTCKGPEETVGGPSLIDTLSEIVYADNVIYVHSDPNLMPARRRAWASWNCMGNSETLREAIRPFVKSSQRKGEAFEGAESGFGNKAKEIAEAFSAGEIPVPVSEGTNQRMKAVYVTYWLNRLQNLETNDDIFVSLNPHTPPDPTLTHLKTKLAHPQFNASTLQARRYLAESFQGKEGLWFCGAWQGYGFHEDGCRSGFEVAAMLSGVSLPWAEKNALVLPSPDLAQSTCKPGQITSFLGYCYQLLTRDLPVAACKRFVMYFLNKAVTQGRLQLRMNDGSMLRFGDGSPCGCDENPVTLRVFDEWLFVKIAWEYDLGLARSYMAGHFIVEPLHDPKHYNQVLRPANERDETNVVIGDPVGLTRLLLLLIGNRDLGVGEHVPSRSCKGYSGANAINAGLMFSKIGSFLNFIRYRLTMDNSERGGSLKNIHAHYDLSNDLFTSFLDKETLMYSSAIYDAVKAPWPQRGLVFRGTLEEAQWRKLDTLLDRAQVLPGQNILDIGFGWGGLSIHAAKKYGCMVTGITLSIEQRELATRRVKAEGLQHLITFEVIDYRTFARRKDNRGKFDRVLSCEMIEAVGHDHLTEFYWAVEQVLAPDGVLVMEAITTTEERYENYLQSTDFINTIIFPGSCCPCLHALVDAAYKGSRLTLEHIDNIGLHYAKTLADWRRRFNANENFVRGLGFDDIFLRAWNYYLSYCEAGFYARNVNCLILVFARQGCKSLTPLHETRSCTQLPALSDAEVQQWISDFTT</sequence>
<dbReference type="GO" id="GO:0016491">
    <property type="term" value="F:oxidoreductase activity"/>
    <property type="evidence" value="ECO:0007669"/>
    <property type="project" value="InterPro"/>
</dbReference>
<accession>A0A9K3LV46</accession>
<dbReference type="InterPro" id="IPR002937">
    <property type="entry name" value="Amino_oxidase"/>
</dbReference>